<dbReference type="EMBL" id="BAABGJ010000011">
    <property type="protein sequence ID" value="GAA4337088.1"/>
    <property type="molecule type" value="Genomic_DNA"/>
</dbReference>
<dbReference type="Gene3D" id="3.40.50.12780">
    <property type="entry name" value="N-terminal domain of ligase-like"/>
    <property type="match status" value="1"/>
</dbReference>
<dbReference type="RefSeq" id="WP_345536920.1">
    <property type="nucleotide sequence ID" value="NZ_BAABGJ010000011.1"/>
</dbReference>
<proteinExistence type="predicted"/>
<gene>
    <name evidence="2" type="ORF">GCM10023165_14890</name>
</gene>
<dbReference type="InterPro" id="IPR042099">
    <property type="entry name" value="ANL_N_sf"/>
</dbReference>
<dbReference type="Proteomes" id="UP001500975">
    <property type="component" value="Unassembled WGS sequence"/>
</dbReference>
<dbReference type="SUPFAM" id="SSF56801">
    <property type="entry name" value="Acetyl-CoA synthetase-like"/>
    <property type="match status" value="1"/>
</dbReference>
<dbReference type="PANTHER" id="PTHR24096">
    <property type="entry name" value="LONG-CHAIN-FATTY-ACID--COA LIGASE"/>
    <property type="match status" value="1"/>
</dbReference>
<dbReference type="Pfam" id="PF23562">
    <property type="entry name" value="AMP-binding_C_3"/>
    <property type="match status" value="1"/>
</dbReference>
<evidence type="ECO:0000313" key="3">
    <source>
        <dbReference type="Proteomes" id="UP001500975"/>
    </source>
</evidence>
<accession>A0ABP8HBK2</accession>
<protein>
    <submittedName>
        <fullName evidence="2">Feruloyl-CoA synthase</fullName>
    </submittedName>
</protein>
<reference evidence="3" key="1">
    <citation type="journal article" date="2019" name="Int. J. Syst. Evol. Microbiol.">
        <title>The Global Catalogue of Microorganisms (GCM) 10K type strain sequencing project: providing services to taxonomists for standard genome sequencing and annotation.</title>
        <authorList>
            <consortium name="The Broad Institute Genomics Platform"/>
            <consortium name="The Broad Institute Genome Sequencing Center for Infectious Disease"/>
            <person name="Wu L."/>
            <person name="Ma J."/>
        </authorList>
    </citation>
    <scope>NUCLEOTIDE SEQUENCE [LARGE SCALE GENOMIC DNA]</scope>
    <source>
        <strain evidence="3">JCM 17804</strain>
    </source>
</reference>
<keyword evidence="3" id="KW-1185">Reference proteome</keyword>
<organism evidence="2 3">
    <name type="scientific">Variovorax defluvii</name>
    <dbReference type="NCBI Taxonomy" id="913761"/>
    <lineage>
        <taxon>Bacteria</taxon>
        <taxon>Pseudomonadati</taxon>
        <taxon>Pseudomonadota</taxon>
        <taxon>Betaproteobacteria</taxon>
        <taxon>Burkholderiales</taxon>
        <taxon>Comamonadaceae</taxon>
        <taxon>Variovorax</taxon>
    </lineage>
</organism>
<evidence type="ECO:0000313" key="2">
    <source>
        <dbReference type="EMBL" id="GAA4337088.1"/>
    </source>
</evidence>
<evidence type="ECO:0000259" key="1">
    <source>
        <dbReference type="Pfam" id="PF00501"/>
    </source>
</evidence>
<sequence length="621" mass="66903">MSAVRYRPLAFGVTRAVLREGAPGVRYLRAEAELAAYPGCMSDRLRHWAETAPERTFIARRQSLPDGRTGDWIRVSYAEAHRQARSIAQALLGRGLSPERPVAILSENGIEHALLALGCLYAGVPYCPVSPPYSLVSQDFDKLRHVLSTLTPGLVFAADAARFGRAIRAAVPTDVELVLAEGAIEGRPATAFAEMAATAATSAVDAALAAIGPDTITKFLFTSGSTKMPKAVINTHRMWCANQQQLRQSIPALGEEPPVLVDWLPWNHTFGGNHNVGIVLDNGGTLYIDDGKPTPAGMGETLRNLREIAPTIYFNVPTGFEAIAHAMESDAVLRRNLLSRVKMFFYAGAALAQPVWDSLHRTQEAEVGERIVMGTGLGMTESGPFALYVTGPEVKSGDLGLPAPGIELKLVDIDGKTEVRYRGPNITPGYWRAPEATAEAFDEEGFFCTGDAVTWIDESDIHRGLRFDGRIAEDFKLATGTFVSVGPLRAKIIAAGAPYVQDAVLTGLNLKEVGALIFPTQKLRELAGLGADAPMRAVVESAPVQAHFQHVVNQLARAATGSANRIARLHIEHEAPSIDRGEVTDKGSINQRAVLKHRAETVEALHADALPFTLKPQGDTP</sequence>
<dbReference type="Pfam" id="PF00501">
    <property type="entry name" value="AMP-binding"/>
    <property type="match status" value="1"/>
</dbReference>
<comment type="caution">
    <text evidence="2">The sequence shown here is derived from an EMBL/GenBank/DDBJ whole genome shotgun (WGS) entry which is preliminary data.</text>
</comment>
<dbReference type="PANTHER" id="PTHR24096:SF420">
    <property type="entry name" value="LONG-CHAIN-FATTY-ACID--COA LIGASE-RELATED"/>
    <property type="match status" value="1"/>
</dbReference>
<feature type="domain" description="AMP-dependent synthetase/ligase" evidence="1">
    <location>
        <begin position="46"/>
        <end position="431"/>
    </location>
</feature>
<name>A0ABP8HBK2_9BURK</name>
<dbReference type="InterPro" id="IPR000873">
    <property type="entry name" value="AMP-dep_synth/lig_dom"/>
</dbReference>